<keyword evidence="3" id="KW-1185">Reference proteome</keyword>
<organism evidence="2 3">
    <name type="scientific">Hyalangium rubrum</name>
    <dbReference type="NCBI Taxonomy" id="3103134"/>
    <lineage>
        <taxon>Bacteria</taxon>
        <taxon>Pseudomonadati</taxon>
        <taxon>Myxococcota</taxon>
        <taxon>Myxococcia</taxon>
        <taxon>Myxococcales</taxon>
        <taxon>Cystobacterineae</taxon>
        <taxon>Archangiaceae</taxon>
        <taxon>Hyalangium</taxon>
    </lineage>
</organism>
<reference evidence="2 3" key="1">
    <citation type="submission" date="2023-12" db="EMBL/GenBank/DDBJ databases">
        <title>the genome sequence of Hyalangium sp. s54d21.</title>
        <authorList>
            <person name="Zhang X."/>
        </authorList>
    </citation>
    <scope>NUCLEOTIDE SEQUENCE [LARGE SCALE GENOMIC DNA]</scope>
    <source>
        <strain evidence="3">s54d21</strain>
    </source>
</reference>
<evidence type="ECO:0000313" key="3">
    <source>
        <dbReference type="Proteomes" id="UP001291309"/>
    </source>
</evidence>
<name>A0ABU5GZK4_9BACT</name>
<protein>
    <recommendedName>
        <fullName evidence="4">Adenosine deaminase domain-containing protein</fullName>
    </recommendedName>
</protein>
<proteinExistence type="predicted"/>
<dbReference type="SUPFAM" id="SSF51556">
    <property type="entry name" value="Metallo-dependent hydrolases"/>
    <property type="match status" value="1"/>
</dbReference>
<dbReference type="Proteomes" id="UP001291309">
    <property type="component" value="Unassembled WGS sequence"/>
</dbReference>
<gene>
    <name evidence="2" type="ORF">SYV04_09530</name>
</gene>
<sequence>MSYADPRSAGHACRFGQYFSDRLREAQAIETALQRHPELLVILRGLDVCSLELAIPSWVFIPLFQRLRAHSEQVSQKLAHLGHVPPFRFTLHAGEDFRRLVEGLRRIHEPLMFHMLGPGDRLGHAVALGLDPGRWAATTPITRQPLEERLDDLVWELHLYREQCIPVDSSRIEAVRGEVANLSRQIYENPIPADVLIEAWKQRHSPGVLKRLGYPHMGALSRRRIVAAAAQPQDWLLWRYLTDYDVYHRGQRTTEVQATDGEVQVLRRMQYFLRKHVAQRGMTVEANPSSNLLIGDIPFEAHPIFALQPLAGMQAAEGGPVPVSLGDDDPITFASCLPDEFSYLYYQLVRQGIGAQDAMNWLDQVRKNGLRARFTLPNYSRMPERRSRRPRSGRAPV</sequence>
<dbReference type="RefSeq" id="WP_321545358.1">
    <property type="nucleotide sequence ID" value="NZ_JAXIVS010000003.1"/>
</dbReference>
<dbReference type="EMBL" id="JAXIVS010000003">
    <property type="protein sequence ID" value="MDY7226628.1"/>
    <property type="molecule type" value="Genomic_DNA"/>
</dbReference>
<comment type="caution">
    <text evidence="2">The sequence shown here is derived from an EMBL/GenBank/DDBJ whole genome shotgun (WGS) entry which is preliminary data.</text>
</comment>
<evidence type="ECO:0008006" key="4">
    <source>
        <dbReference type="Google" id="ProtNLM"/>
    </source>
</evidence>
<evidence type="ECO:0000256" key="1">
    <source>
        <dbReference type="SAM" id="MobiDB-lite"/>
    </source>
</evidence>
<accession>A0ABU5GZK4</accession>
<feature type="region of interest" description="Disordered" evidence="1">
    <location>
        <begin position="376"/>
        <end position="397"/>
    </location>
</feature>
<feature type="compositionally biased region" description="Basic residues" evidence="1">
    <location>
        <begin position="386"/>
        <end position="397"/>
    </location>
</feature>
<evidence type="ECO:0000313" key="2">
    <source>
        <dbReference type="EMBL" id="MDY7226628.1"/>
    </source>
</evidence>
<dbReference type="InterPro" id="IPR032466">
    <property type="entry name" value="Metal_Hydrolase"/>
</dbReference>
<dbReference type="Gene3D" id="3.20.20.140">
    <property type="entry name" value="Metal-dependent hydrolases"/>
    <property type="match status" value="2"/>
</dbReference>